<protein>
    <submittedName>
        <fullName evidence="1">Uncharacterized protein</fullName>
    </submittedName>
</protein>
<accession>A0A6A5GZB6</accession>
<evidence type="ECO:0000313" key="2">
    <source>
        <dbReference type="Proteomes" id="UP000483820"/>
    </source>
</evidence>
<dbReference type="EMBL" id="WUAV01000004">
    <property type="protein sequence ID" value="KAF1759874.1"/>
    <property type="molecule type" value="Genomic_DNA"/>
</dbReference>
<proteinExistence type="predicted"/>
<comment type="caution">
    <text evidence="1">The sequence shown here is derived from an EMBL/GenBank/DDBJ whole genome shotgun (WGS) entry which is preliminary data.</text>
</comment>
<organism evidence="1 2">
    <name type="scientific">Caenorhabditis remanei</name>
    <name type="common">Caenorhabditis vulgaris</name>
    <dbReference type="NCBI Taxonomy" id="31234"/>
    <lineage>
        <taxon>Eukaryota</taxon>
        <taxon>Metazoa</taxon>
        <taxon>Ecdysozoa</taxon>
        <taxon>Nematoda</taxon>
        <taxon>Chromadorea</taxon>
        <taxon>Rhabditida</taxon>
        <taxon>Rhabditina</taxon>
        <taxon>Rhabditomorpha</taxon>
        <taxon>Rhabditoidea</taxon>
        <taxon>Rhabditidae</taxon>
        <taxon>Peloderinae</taxon>
        <taxon>Caenorhabditis</taxon>
    </lineage>
</organism>
<evidence type="ECO:0000313" key="1">
    <source>
        <dbReference type="EMBL" id="KAF1759874.1"/>
    </source>
</evidence>
<name>A0A6A5GZB6_CAERE</name>
<reference evidence="1 2" key="1">
    <citation type="submission" date="2019-12" db="EMBL/GenBank/DDBJ databases">
        <title>Chromosome-level assembly of the Caenorhabditis remanei genome.</title>
        <authorList>
            <person name="Teterina A.A."/>
            <person name="Willis J.H."/>
            <person name="Phillips P.C."/>
        </authorList>
    </citation>
    <scope>NUCLEOTIDE SEQUENCE [LARGE SCALE GENOMIC DNA]</scope>
    <source>
        <strain evidence="1 2">PX506</strain>
        <tissue evidence="1">Whole organism</tissue>
    </source>
</reference>
<dbReference type="GeneID" id="78776315"/>
<dbReference type="KEGG" id="crq:GCK72_016341"/>
<dbReference type="CTD" id="78776315"/>
<dbReference type="RefSeq" id="XP_053586224.1">
    <property type="nucleotide sequence ID" value="XM_053731452.1"/>
</dbReference>
<gene>
    <name evidence="1" type="ORF">GCK72_016341</name>
</gene>
<dbReference type="AlphaFoldDB" id="A0A6A5GZB6"/>
<sequence>MWSKRLVGELRKTVLEGVELVAECLERQRRGDVARTTNERKDVDIFRLIPYLLLLVGPLSNSRITHLVNFSTTFVIYSCPRELCVHHASPPLLNSSDAIFKNPQFDSSIRLQRIG</sequence>
<dbReference type="Proteomes" id="UP000483820">
    <property type="component" value="Chromosome IV"/>
</dbReference>